<evidence type="ECO:0000259" key="2">
    <source>
        <dbReference type="PROSITE" id="PS50125"/>
    </source>
</evidence>
<dbReference type="Gene3D" id="3.30.70.1230">
    <property type="entry name" value="Nucleotide cyclase"/>
    <property type="match status" value="1"/>
</dbReference>
<dbReference type="GO" id="GO:0004016">
    <property type="term" value="F:adenylate cyclase activity"/>
    <property type="evidence" value="ECO:0007669"/>
    <property type="project" value="UniProtKB-ARBA"/>
</dbReference>
<dbReference type="InterPro" id="IPR007890">
    <property type="entry name" value="CHASE2"/>
</dbReference>
<dbReference type="RefSeq" id="WP_194114737.1">
    <property type="nucleotide sequence ID" value="NZ_JADFUA010000001.1"/>
</dbReference>
<accession>A0A8J7FX02</accession>
<keyword evidence="1" id="KW-0472">Membrane</keyword>
<proteinExistence type="predicted"/>
<feature type="transmembrane region" description="Helical" evidence="1">
    <location>
        <begin position="412"/>
        <end position="429"/>
    </location>
</feature>
<feature type="transmembrane region" description="Helical" evidence="1">
    <location>
        <begin position="382"/>
        <end position="400"/>
    </location>
</feature>
<gene>
    <name evidence="3" type="ORF">INR99_02655</name>
</gene>
<dbReference type="InterPro" id="IPR029787">
    <property type="entry name" value="Nucleotide_cyclase"/>
</dbReference>
<dbReference type="AlphaFoldDB" id="A0A8J7FX02"/>
<evidence type="ECO:0000313" key="3">
    <source>
        <dbReference type="EMBL" id="MBE9608240.1"/>
    </source>
</evidence>
<protein>
    <submittedName>
        <fullName evidence="3">Adenylate/guanylate cyclase domain-containing protein</fullName>
    </submittedName>
</protein>
<dbReference type="PANTHER" id="PTHR43081">
    <property type="entry name" value="ADENYLATE CYCLASE, TERMINAL-DIFFERENTIATION SPECIFIC-RELATED"/>
    <property type="match status" value="1"/>
</dbReference>
<feature type="domain" description="Guanylate cyclase" evidence="2">
    <location>
        <begin position="470"/>
        <end position="602"/>
    </location>
</feature>
<keyword evidence="1" id="KW-1133">Transmembrane helix</keyword>
<reference evidence="3 4" key="1">
    <citation type="submission" date="2020-10" db="EMBL/GenBank/DDBJ databases">
        <title>The genome sequence of Chitinilyticum litopenaei 4Y14.</title>
        <authorList>
            <person name="Liu Y."/>
        </authorList>
    </citation>
    <scope>NUCLEOTIDE SEQUENCE [LARGE SCALE GENOMIC DNA]</scope>
    <source>
        <strain evidence="3 4">4Y14</strain>
    </source>
</reference>
<sequence length="710" mass="78207">MPLPRLLLSRLLLGAVLALLLLHALGWLSLPLLGQLDRYSEDARQRASATGQLPAQDVAIVAIDDASLASLGRWPWPRTRLLELLETLQTHYGTQRIGLDIVLAEAEESQLARLWPLLCERLGPRQCSEAEKDWAAEKDPDALFRSRAGRLQLVAGYYFTPDPQQQGVLPAPDWQGDAARLAPFVTAGGYGATHAGLAGALPHTGYLNPEIDDDGIVRRIPLLIAYRHSLYAALSARLASQQPVIPDWQSGQPWPDGVLLDGRLVHTDRHGRVRIPFYGPPGTIPTYSAAAIINRSLPTNTLKGKIIIVGATATGLQDIRATPVSPLFPGVEAQAATVLGLRTGTLPQAPQWGALFAVGWIVLAGGLLLWRLPRAGLLESHLWLLLGVSSLLGIVGWAWQNQRLLLPLVEPLAAMLLPYFGFVLAARLWEARQRRQLLRLFGEYVPPELVRRMQDDAQHFAMQPETRELTILFADLRDFTAVAEALPPEALAELVNGYLSAMTEEIHQRQGTIDKYIGDAVMAFWGAPLADTEHCRHAVDAALAMQRRVTQLNADFASRGWPVLNLGIGVHCGKVRVGNMGSEFRRAYTVMGDAVNVAARLEKLTRVYDVPLLVSGEVASRVTSNIPCLPIATTTVKGRQQTVALTLPLDERAPWLSAGEVLRWDELQQALQQNDTERAHALLDDLARQAPQRQLYHIYREQLATRPHRS</sequence>
<comment type="caution">
    <text evidence="3">The sequence shown here is derived from an EMBL/GenBank/DDBJ whole genome shotgun (WGS) entry which is preliminary data.</text>
</comment>
<dbReference type="GO" id="GO:0035556">
    <property type="term" value="P:intracellular signal transduction"/>
    <property type="evidence" value="ECO:0007669"/>
    <property type="project" value="InterPro"/>
</dbReference>
<dbReference type="SMART" id="SM01080">
    <property type="entry name" value="CHASE2"/>
    <property type="match status" value="1"/>
</dbReference>
<keyword evidence="4" id="KW-1185">Reference proteome</keyword>
<dbReference type="InterPro" id="IPR001054">
    <property type="entry name" value="A/G_cyclase"/>
</dbReference>
<feature type="transmembrane region" description="Helical" evidence="1">
    <location>
        <begin position="352"/>
        <end position="370"/>
    </location>
</feature>
<dbReference type="SMART" id="SM00044">
    <property type="entry name" value="CYCc"/>
    <property type="match status" value="1"/>
</dbReference>
<dbReference type="Proteomes" id="UP000604481">
    <property type="component" value="Unassembled WGS sequence"/>
</dbReference>
<organism evidence="3 4">
    <name type="scientific">Chitinilyticum piscinae</name>
    <dbReference type="NCBI Taxonomy" id="2866724"/>
    <lineage>
        <taxon>Bacteria</taxon>
        <taxon>Pseudomonadati</taxon>
        <taxon>Pseudomonadota</taxon>
        <taxon>Betaproteobacteria</taxon>
        <taxon>Neisseriales</taxon>
        <taxon>Chitinibacteraceae</taxon>
        <taxon>Chitinilyticum</taxon>
    </lineage>
</organism>
<dbReference type="Pfam" id="PF00211">
    <property type="entry name" value="Guanylate_cyc"/>
    <property type="match status" value="1"/>
</dbReference>
<name>A0A8J7FX02_9NEIS</name>
<dbReference type="SUPFAM" id="SSF55073">
    <property type="entry name" value="Nucleotide cyclase"/>
    <property type="match status" value="1"/>
</dbReference>
<dbReference type="PANTHER" id="PTHR43081:SF1">
    <property type="entry name" value="ADENYLATE CYCLASE, TERMINAL-DIFFERENTIATION SPECIFIC"/>
    <property type="match status" value="1"/>
</dbReference>
<dbReference type="PROSITE" id="PS50125">
    <property type="entry name" value="GUANYLATE_CYCLASE_2"/>
    <property type="match status" value="1"/>
</dbReference>
<keyword evidence="1" id="KW-0812">Transmembrane</keyword>
<dbReference type="InterPro" id="IPR050697">
    <property type="entry name" value="Adenylyl/Guanylyl_Cyclase_3/4"/>
</dbReference>
<dbReference type="GO" id="GO:0009190">
    <property type="term" value="P:cyclic nucleotide biosynthetic process"/>
    <property type="evidence" value="ECO:0007669"/>
    <property type="project" value="InterPro"/>
</dbReference>
<evidence type="ECO:0000313" key="4">
    <source>
        <dbReference type="Proteomes" id="UP000604481"/>
    </source>
</evidence>
<dbReference type="Pfam" id="PF05226">
    <property type="entry name" value="CHASE2"/>
    <property type="match status" value="1"/>
</dbReference>
<evidence type="ECO:0000256" key="1">
    <source>
        <dbReference type="SAM" id="Phobius"/>
    </source>
</evidence>
<dbReference type="CDD" id="cd07302">
    <property type="entry name" value="CHD"/>
    <property type="match status" value="1"/>
</dbReference>
<dbReference type="EMBL" id="JADFUA010000001">
    <property type="protein sequence ID" value="MBE9608240.1"/>
    <property type="molecule type" value="Genomic_DNA"/>
</dbReference>